<reference evidence="1" key="1">
    <citation type="submission" date="2018-10" db="EMBL/GenBank/DDBJ databases">
        <title>Novel pTROUS1 plasmid carring metallo-beta-lactamase IMP-63 from Pseudomonas aeruginosa.</title>
        <authorList>
            <person name="Bour M."/>
            <person name="Liapis E."/>
            <person name="Plesiat P."/>
        </authorList>
    </citation>
    <scope>NUCLEOTIDE SEQUENCE</scope>
    <source>
        <strain evidence="1">163940</strain>
        <plasmid evidence="1">pTROUS1</plasmid>
    </source>
</reference>
<name>A0A3S5I4U5_PSEAI</name>
<dbReference type="EMBL" id="MK047610">
    <property type="protein sequence ID" value="AZZ88745.1"/>
    <property type="molecule type" value="Genomic_DNA"/>
</dbReference>
<geneLocation type="plasmid" evidence="1">
    <name>pTROUS1</name>
</geneLocation>
<sequence>MLERFQEEVVKQGRDTTLPSKLNDFWLDELQKNFEKLFESIGNDSGSDSNGCMSLALAAIIHILFAKNGDLVMEVSMEDMFRYFEDYRIELALEALRRRTSVQAEPATIESIFTNREVCISG</sequence>
<evidence type="ECO:0000313" key="1">
    <source>
        <dbReference type="EMBL" id="AZZ88745.1"/>
    </source>
</evidence>
<organism evidence="1">
    <name type="scientific">Pseudomonas aeruginosa</name>
    <dbReference type="NCBI Taxonomy" id="287"/>
    <lineage>
        <taxon>Bacteria</taxon>
        <taxon>Pseudomonadati</taxon>
        <taxon>Pseudomonadota</taxon>
        <taxon>Gammaproteobacteria</taxon>
        <taxon>Pseudomonadales</taxon>
        <taxon>Pseudomonadaceae</taxon>
        <taxon>Pseudomonas</taxon>
    </lineage>
</organism>
<protein>
    <submittedName>
        <fullName evidence="1">Uncharacterized protein</fullName>
    </submittedName>
</protein>
<keyword evidence="1" id="KW-0614">Plasmid</keyword>
<proteinExistence type="predicted"/>
<dbReference type="AlphaFoldDB" id="A0A3S5I4U5"/>
<accession>A0A3S5I4U5</accession>